<evidence type="ECO:0000256" key="2">
    <source>
        <dbReference type="SAM" id="Phobius"/>
    </source>
</evidence>
<feature type="transmembrane region" description="Helical" evidence="2">
    <location>
        <begin position="40"/>
        <end position="59"/>
    </location>
</feature>
<dbReference type="EMBL" id="CP021780">
    <property type="protein sequence ID" value="ASA24037.1"/>
    <property type="molecule type" value="Genomic_DNA"/>
</dbReference>
<proteinExistence type="predicted"/>
<dbReference type="InterPro" id="IPR006059">
    <property type="entry name" value="SBP"/>
</dbReference>
<dbReference type="AlphaFoldDB" id="A0A2Z2KEA2"/>
<keyword evidence="2" id="KW-0812">Transmembrane</keyword>
<keyword evidence="4" id="KW-1185">Reference proteome</keyword>
<dbReference type="Gene3D" id="3.40.190.10">
    <property type="entry name" value="Periplasmic binding protein-like II"/>
    <property type="match status" value="1"/>
</dbReference>
<dbReference type="InterPro" id="IPR050490">
    <property type="entry name" value="Bact_solute-bd_prot1"/>
</dbReference>
<organism evidence="3 4">
    <name type="scientific">Paenibacillus donghaensis</name>
    <dbReference type="NCBI Taxonomy" id="414771"/>
    <lineage>
        <taxon>Bacteria</taxon>
        <taxon>Bacillati</taxon>
        <taxon>Bacillota</taxon>
        <taxon>Bacilli</taxon>
        <taxon>Bacillales</taxon>
        <taxon>Paenibacillaceae</taxon>
        <taxon>Paenibacillus</taxon>
    </lineage>
</organism>
<dbReference type="Pfam" id="PF01547">
    <property type="entry name" value="SBP_bac_1"/>
    <property type="match status" value="1"/>
</dbReference>
<dbReference type="Proteomes" id="UP000249890">
    <property type="component" value="Chromosome"/>
</dbReference>
<reference evidence="3 4" key="1">
    <citation type="submission" date="2017-06" db="EMBL/GenBank/DDBJ databases">
        <title>Complete genome sequence of Paenibacillus donghaensis KCTC 13049T isolated from East Sea sediment, South Korea.</title>
        <authorList>
            <person name="Jung B.K."/>
            <person name="Hong S.-J."/>
            <person name="Shin J.-H."/>
        </authorList>
    </citation>
    <scope>NUCLEOTIDE SEQUENCE [LARGE SCALE GENOMIC DNA]</scope>
    <source>
        <strain evidence="3 4">KCTC 13049</strain>
    </source>
</reference>
<keyword evidence="2" id="KW-1133">Transmembrane helix</keyword>
<evidence type="ECO:0000313" key="4">
    <source>
        <dbReference type="Proteomes" id="UP000249890"/>
    </source>
</evidence>
<sequence length="489" mass="54946">MKKYYTQKAQSEYTVKRLQLIMINIEYSYKREGDVKMKKITVGLMLCLILVLTACGGNNNAGTANTAGNNSPKAEGEKDSKEQVTLKLYTNAKGESGEPMMKLVDAFNAQSENVKVEHVALVQNNDSREMLQKLDVLSASGEKVDLVLLNNEGFVLERAGNGMLSPLDEFFQANNINPEEEYYRNPLFDGKHYGAMTDASFWFVALNENHLKEAGLEVPGFEWTWDDFRDYAKKLANTGKDRSGVYFHTFGEYANLIAYTDFKNPQMKEDGTLLFDDPSFEYWFNLRRAMEVEDKSVKPLADILAAKQHWATDFMNGTASMLPIAGYALDEAFLNTESYPRDFKITFAPLPRSSENVEPGLTSISGSFLTIHKNSKNKDAAFEFIRYATMEGAELSGRIPGWKKADGKTVLDKIIGDKTDLVDKEVLSNTLFNESVRTAGSSEVSVSFQQQLKKVAEGGINKFLLDNSTFEEAQKYMMEEGQKIIDTNK</sequence>
<gene>
    <name evidence="3" type="ORF">B9T62_26585</name>
</gene>
<evidence type="ECO:0008006" key="5">
    <source>
        <dbReference type="Google" id="ProtNLM"/>
    </source>
</evidence>
<name>A0A2Z2KEA2_9BACL</name>
<accession>A0A2Z2KEA2</accession>
<dbReference type="PANTHER" id="PTHR43649:SF30">
    <property type="entry name" value="ABC TRANSPORTER SUBSTRATE-BINDING PROTEIN"/>
    <property type="match status" value="1"/>
</dbReference>
<dbReference type="PANTHER" id="PTHR43649">
    <property type="entry name" value="ARABINOSE-BINDING PROTEIN-RELATED"/>
    <property type="match status" value="1"/>
</dbReference>
<feature type="compositionally biased region" description="Low complexity" evidence="1">
    <location>
        <begin position="61"/>
        <end position="70"/>
    </location>
</feature>
<dbReference type="SUPFAM" id="SSF53850">
    <property type="entry name" value="Periplasmic binding protein-like II"/>
    <property type="match status" value="1"/>
</dbReference>
<feature type="region of interest" description="Disordered" evidence="1">
    <location>
        <begin position="61"/>
        <end position="82"/>
    </location>
</feature>
<evidence type="ECO:0000256" key="1">
    <source>
        <dbReference type="SAM" id="MobiDB-lite"/>
    </source>
</evidence>
<dbReference type="KEGG" id="pdh:B9T62_26585"/>
<dbReference type="RefSeq" id="WP_087918020.1">
    <property type="nucleotide sequence ID" value="NZ_CP021780.1"/>
</dbReference>
<keyword evidence="2" id="KW-0472">Membrane</keyword>
<evidence type="ECO:0000313" key="3">
    <source>
        <dbReference type="EMBL" id="ASA24037.1"/>
    </source>
</evidence>
<protein>
    <recommendedName>
        <fullName evidence="5">ABC transporter substrate-binding protein</fullName>
    </recommendedName>
</protein>